<dbReference type="GO" id="GO:0044550">
    <property type="term" value="P:secondary metabolite biosynthetic process"/>
    <property type="evidence" value="ECO:0007669"/>
    <property type="project" value="UniProtKB-ARBA"/>
</dbReference>
<dbReference type="HOGENOM" id="CLU_001570_4_0_1"/>
<dbReference type="eggNOG" id="KOG0156">
    <property type="taxonomic scope" value="Eukaryota"/>
</dbReference>
<dbReference type="PROSITE" id="PS00086">
    <property type="entry name" value="CYTOCHROME_P450"/>
    <property type="match status" value="1"/>
</dbReference>
<dbReference type="GO" id="GO:0005506">
    <property type="term" value="F:iron ion binding"/>
    <property type="evidence" value="ECO:0007669"/>
    <property type="project" value="InterPro"/>
</dbReference>
<organism evidence="10">
    <name type="scientific">Selaginella moellendorffii</name>
    <name type="common">Spikemoss</name>
    <dbReference type="NCBI Taxonomy" id="88036"/>
    <lineage>
        <taxon>Eukaryota</taxon>
        <taxon>Viridiplantae</taxon>
        <taxon>Streptophyta</taxon>
        <taxon>Embryophyta</taxon>
        <taxon>Tracheophyta</taxon>
        <taxon>Lycopodiopsida</taxon>
        <taxon>Selaginellales</taxon>
        <taxon>Selaginellaceae</taxon>
        <taxon>Selaginella</taxon>
    </lineage>
</organism>
<accession>D8R9Y6</accession>
<dbReference type="PRINTS" id="PR00463">
    <property type="entry name" value="EP450I"/>
</dbReference>
<dbReference type="InterPro" id="IPR001128">
    <property type="entry name" value="Cyt_P450"/>
</dbReference>
<gene>
    <name evidence="9" type="ORF">SELMODRAFT_88012</name>
</gene>
<dbReference type="OMA" id="ITERTMM"/>
<dbReference type="InParanoid" id="D8R9Y6"/>
<sequence length="504" mass="56510">MEGHLAFAAIILGFLLFVLRARKSRDRAALPPGPFQWPLIGCLPSFPFHQRHRGFLELSKKFGPIVTMPIGSSKIFLVHGKDLAMEVLRFKDAQFSSRPLSMTGKYIGFEHSDPNLCPLNENWRVVRKAFSNELMAPSRLSSQAWLRREEVLKTVDSLLGITGHGRDWASVDVRKIAEGVVGRIIMRMLFGDHYLGKNIDNPDAERITRELEREFEKYLAEGNFLWGELNLADYFPALGIFDLQGLEGRFKRLMSKLEPLFTMIIQEHRKNTVMIQDEKGKDVIDVLLQNQLSDKQIMGILSDALLPGIGTTAAAVEWAMAELASNPHTLSRAQQELDSVVGRSRLMDESAIPSLPYLQAIAKEVLRLHPSAPLDDPHLNEEESSLGGYAIPAKSTIFVNLWALGRDDRLWSDASRFDPDRFLGTEIGVHGSHFELLPFSSGRRRCPAHALAMIKLQHIVGALVHGFDWSSAGAVDLIEGDGIIAGPRTPLRLRARRRLDDEAY</sequence>
<dbReference type="InterPro" id="IPR017972">
    <property type="entry name" value="Cyt_P450_CS"/>
</dbReference>
<keyword evidence="3 6" id="KW-0479">Metal-binding</keyword>
<dbReference type="GO" id="GO:0020037">
    <property type="term" value="F:heme binding"/>
    <property type="evidence" value="ECO:0007669"/>
    <property type="project" value="InterPro"/>
</dbReference>
<evidence type="ECO:0000256" key="2">
    <source>
        <dbReference type="ARBA" id="ARBA00022617"/>
    </source>
</evidence>
<evidence type="ECO:0000256" key="3">
    <source>
        <dbReference type="ARBA" id="ARBA00022723"/>
    </source>
</evidence>
<evidence type="ECO:0000256" key="7">
    <source>
        <dbReference type="RuleBase" id="RU000461"/>
    </source>
</evidence>
<dbReference type="AlphaFoldDB" id="D8R9Y6"/>
<evidence type="ECO:0000256" key="4">
    <source>
        <dbReference type="ARBA" id="ARBA00023002"/>
    </source>
</evidence>
<keyword evidence="5 6" id="KW-0408">Iron</keyword>
<keyword evidence="8" id="KW-0732">Signal</keyword>
<dbReference type="PANTHER" id="PTHR47944:SF4">
    <property type="entry name" value="OS09G0441700 PROTEIN"/>
    <property type="match status" value="1"/>
</dbReference>
<keyword evidence="10" id="KW-1185">Reference proteome</keyword>
<dbReference type="InterPro" id="IPR002401">
    <property type="entry name" value="Cyt_P450_E_grp-I"/>
</dbReference>
<reference evidence="9 10" key="1">
    <citation type="journal article" date="2011" name="Science">
        <title>The Selaginella genome identifies genetic changes associated with the evolution of vascular plants.</title>
        <authorList>
            <person name="Banks J.A."/>
            <person name="Nishiyama T."/>
            <person name="Hasebe M."/>
            <person name="Bowman J.L."/>
            <person name="Gribskov M."/>
            <person name="dePamphilis C."/>
            <person name="Albert V.A."/>
            <person name="Aono N."/>
            <person name="Aoyama T."/>
            <person name="Ambrose B.A."/>
            <person name="Ashton N.W."/>
            <person name="Axtell M.J."/>
            <person name="Barker E."/>
            <person name="Barker M.S."/>
            <person name="Bennetzen J.L."/>
            <person name="Bonawitz N.D."/>
            <person name="Chapple C."/>
            <person name="Cheng C."/>
            <person name="Correa L.G."/>
            <person name="Dacre M."/>
            <person name="DeBarry J."/>
            <person name="Dreyer I."/>
            <person name="Elias M."/>
            <person name="Engstrom E.M."/>
            <person name="Estelle M."/>
            <person name="Feng L."/>
            <person name="Finet C."/>
            <person name="Floyd S.K."/>
            <person name="Frommer W.B."/>
            <person name="Fujita T."/>
            <person name="Gramzow L."/>
            <person name="Gutensohn M."/>
            <person name="Harholt J."/>
            <person name="Hattori M."/>
            <person name="Heyl A."/>
            <person name="Hirai T."/>
            <person name="Hiwatashi Y."/>
            <person name="Ishikawa M."/>
            <person name="Iwata M."/>
            <person name="Karol K.G."/>
            <person name="Koehler B."/>
            <person name="Kolukisaoglu U."/>
            <person name="Kubo M."/>
            <person name="Kurata T."/>
            <person name="Lalonde S."/>
            <person name="Li K."/>
            <person name="Li Y."/>
            <person name="Litt A."/>
            <person name="Lyons E."/>
            <person name="Manning G."/>
            <person name="Maruyama T."/>
            <person name="Michael T.P."/>
            <person name="Mikami K."/>
            <person name="Miyazaki S."/>
            <person name="Morinaga S."/>
            <person name="Murata T."/>
            <person name="Mueller-Roeber B."/>
            <person name="Nelson D.R."/>
            <person name="Obara M."/>
            <person name="Oguri Y."/>
            <person name="Olmstead R.G."/>
            <person name="Onodera N."/>
            <person name="Petersen B.L."/>
            <person name="Pils B."/>
            <person name="Prigge M."/>
            <person name="Rensing S.A."/>
            <person name="Riano-Pachon D.M."/>
            <person name="Roberts A.W."/>
            <person name="Sato Y."/>
            <person name="Scheller H.V."/>
            <person name="Schulz B."/>
            <person name="Schulz C."/>
            <person name="Shakirov E.V."/>
            <person name="Shibagaki N."/>
            <person name="Shinohara N."/>
            <person name="Shippen D.E."/>
            <person name="Soerensen I."/>
            <person name="Sotooka R."/>
            <person name="Sugimoto N."/>
            <person name="Sugita M."/>
            <person name="Sumikawa N."/>
            <person name="Tanurdzic M."/>
            <person name="Theissen G."/>
            <person name="Ulvskov P."/>
            <person name="Wakazuki S."/>
            <person name="Weng J.K."/>
            <person name="Willats W.W."/>
            <person name="Wipf D."/>
            <person name="Wolf P.G."/>
            <person name="Yang L."/>
            <person name="Zimmer A.D."/>
            <person name="Zhu Q."/>
            <person name="Mitros T."/>
            <person name="Hellsten U."/>
            <person name="Loque D."/>
            <person name="Otillar R."/>
            <person name="Salamov A."/>
            <person name="Schmutz J."/>
            <person name="Shapiro H."/>
            <person name="Lindquist E."/>
            <person name="Lucas S."/>
            <person name="Rokhsar D."/>
            <person name="Grigoriev I.V."/>
        </authorList>
    </citation>
    <scope>NUCLEOTIDE SEQUENCE [LARGE SCALE GENOMIC DNA]</scope>
</reference>
<dbReference type="Pfam" id="PF00067">
    <property type="entry name" value="p450"/>
    <property type="match status" value="1"/>
</dbReference>
<dbReference type="KEGG" id="smo:SELMODRAFT_88012"/>
<evidence type="ECO:0008006" key="11">
    <source>
        <dbReference type="Google" id="ProtNLM"/>
    </source>
</evidence>
<feature type="chain" id="PRO_5003121637" description="Cytochrome P450-dependent monooxygenase" evidence="8">
    <location>
        <begin position="22"/>
        <end position="504"/>
    </location>
</feature>
<dbReference type="GO" id="GO:0004497">
    <property type="term" value="F:monooxygenase activity"/>
    <property type="evidence" value="ECO:0007669"/>
    <property type="project" value="UniProtKB-KW"/>
</dbReference>
<dbReference type="PANTHER" id="PTHR47944">
    <property type="entry name" value="CYTOCHROME P450 98A9"/>
    <property type="match status" value="1"/>
</dbReference>
<evidence type="ECO:0000256" key="6">
    <source>
        <dbReference type="PIRSR" id="PIRSR602401-1"/>
    </source>
</evidence>
<evidence type="ECO:0000313" key="10">
    <source>
        <dbReference type="Proteomes" id="UP000001514"/>
    </source>
</evidence>
<dbReference type="STRING" id="88036.D8R9Y6"/>
<dbReference type="Proteomes" id="UP000001514">
    <property type="component" value="Unassembled WGS sequence"/>
</dbReference>
<dbReference type="PRINTS" id="PR00385">
    <property type="entry name" value="P450"/>
</dbReference>
<feature type="signal peptide" evidence="8">
    <location>
        <begin position="1"/>
        <end position="21"/>
    </location>
</feature>
<dbReference type="Gramene" id="EFJ31240">
    <property type="protein sequence ID" value="EFJ31240"/>
    <property type="gene ID" value="SELMODRAFT_88012"/>
</dbReference>
<evidence type="ECO:0000313" key="9">
    <source>
        <dbReference type="EMBL" id="EFJ31240.1"/>
    </source>
</evidence>
<evidence type="ECO:0000256" key="8">
    <source>
        <dbReference type="SAM" id="SignalP"/>
    </source>
</evidence>
<protein>
    <recommendedName>
        <fullName evidence="11">Cytochrome P450-dependent monooxygenase</fullName>
    </recommendedName>
</protein>
<evidence type="ECO:0000256" key="1">
    <source>
        <dbReference type="ARBA" id="ARBA00010617"/>
    </source>
</evidence>
<dbReference type="EMBL" id="GL377574">
    <property type="protein sequence ID" value="EFJ31240.1"/>
    <property type="molecule type" value="Genomic_DNA"/>
</dbReference>
<keyword evidence="2 6" id="KW-0349">Heme</keyword>
<proteinExistence type="inferred from homology"/>
<dbReference type="CDD" id="cd20618">
    <property type="entry name" value="CYP71_clan"/>
    <property type="match status" value="1"/>
</dbReference>
<keyword evidence="4 7" id="KW-0560">Oxidoreductase</keyword>
<dbReference type="OrthoDB" id="1470350at2759"/>
<comment type="cofactor">
    <cofactor evidence="6">
        <name>heme</name>
        <dbReference type="ChEBI" id="CHEBI:30413"/>
    </cofactor>
</comment>
<dbReference type="Gene3D" id="1.10.630.10">
    <property type="entry name" value="Cytochrome P450"/>
    <property type="match status" value="1"/>
</dbReference>
<comment type="similarity">
    <text evidence="1 7">Belongs to the cytochrome P450 family.</text>
</comment>
<feature type="binding site" description="axial binding residue" evidence="6">
    <location>
        <position position="446"/>
    </location>
    <ligand>
        <name>heme</name>
        <dbReference type="ChEBI" id="CHEBI:30413"/>
    </ligand>
    <ligandPart>
        <name>Fe</name>
        <dbReference type="ChEBI" id="CHEBI:18248"/>
    </ligandPart>
</feature>
<dbReference type="InterPro" id="IPR036396">
    <property type="entry name" value="Cyt_P450_sf"/>
</dbReference>
<dbReference type="SUPFAM" id="SSF48264">
    <property type="entry name" value="Cytochrome P450"/>
    <property type="match status" value="1"/>
</dbReference>
<keyword evidence="7" id="KW-0503">Monooxygenase</keyword>
<evidence type="ECO:0000256" key="5">
    <source>
        <dbReference type="ARBA" id="ARBA00023004"/>
    </source>
</evidence>
<name>D8R9Y6_SELML</name>
<dbReference type="GO" id="GO:0016705">
    <property type="term" value="F:oxidoreductase activity, acting on paired donors, with incorporation or reduction of molecular oxygen"/>
    <property type="evidence" value="ECO:0007669"/>
    <property type="project" value="InterPro"/>
</dbReference>